<dbReference type="Proteomes" id="UP000823399">
    <property type="component" value="Unassembled WGS sequence"/>
</dbReference>
<dbReference type="OrthoDB" id="3048394at2759"/>
<comment type="caution">
    <text evidence="1">The sequence shown here is derived from an EMBL/GenBank/DDBJ whole genome shotgun (WGS) entry which is preliminary data.</text>
</comment>
<dbReference type="RefSeq" id="XP_041289217.1">
    <property type="nucleotide sequence ID" value="XM_041431661.1"/>
</dbReference>
<dbReference type="EMBL" id="JABBWM010000057">
    <property type="protein sequence ID" value="KAG2099569.1"/>
    <property type="molecule type" value="Genomic_DNA"/>
</dbReference>
<sequence>ASNRENAVLELDETREKLSLWHWPVNDDGERVVPSDLVVHRRSHQFQGPWYLCALGGDNDPSDHREAVIIMLTRGAHVGEYVACCTSSKCGYIGRLSLAG</sequence>
<evidence type="ECO:0000313" key="2">
    <source>
        <dbReference type="Proteomes" id="UP000823399"/>
    </source>
</evidence>
<accession>A0A9P7EZV7</accession>
<proteinExistence type="predicted"/>
<feature type="non-terminal residue" evidence="1">
    <location>
        <position position="100"/>
    </location>
</feature>
<gene>
    <name evidence="1" type="ORF">F5147DRAFT_582567</name>
</gene>
<dbReference type="GeneID" id="64693920"/>
<keyword evidence="2" id="KW-1185">Reference proteome</keyword>
<organism evidence="1 2">
    <name type="scientific">Suillus discolor</name>
    <dbReference type="NCBI Taxonomy" id="1912936"/>
    <lineage>
        <taxon>Eukaryota</taxon>
        <taxon>Fungi</taxon>
        <taxon>Dikarya</taxon>
        <taxon>Basidiomycota</taxon>
        <taxon>Agaricomycotina</taxon>
        <taxon>Agaricomycetes</taxon>
        <taxon>Agaricomycetidae</taxon>
        <taxon>Boletales</taxon>
        <taxon>Suillineae</taxon>
        <taxon>Suillaceae</taxon>
        <taxon>Suillus</taxon>
    </lineage>
</organism>
<reference evidence="1" key="1">
    <citation type="journal article" date="2020" name="New Phytol.">
        <title>Comparative genomics reveals dynamic genome evolution in host specialist ectomycorrhizal fungi.</title>
        <authorList>
            <person name="Lofgren L.A."/>
            <person name="Nguyen N.H."/>
            <person name="Vilgalys R."/>
            <person name="Ruytinx J."/>
            <person name="Liao H.L."/>
            <person name="Branco S."/>
            <person name="Kuo A."/>
            <person name="LaButti K."/>
            <person name="Lipzen A."/>
            <person name="Andreopoulos W."/>
            <person name="Pangilinan J."/>
            <person name="Riley R."/>
            <person name="Hundley H."/>
            <person name="Na H."/>
            <person name="Barry K."/>
            <person name="Grigoriev I.V."/>
            <person name="Stajich J.E."/>
            <person name="Kennedy P.G."/>
        </authorList>
    </citation>
    <scope>NUCLEOTIDE SEQUENCE</scope>
    <source>
        <strain evidence="1">FC423</strain>
    </source>
</reference>
<evidence type="ECO:0000313" key="1">
    <source>
        <dbReference type="EMBL" id="KAG2099569.1"/>
    </source>
</evidence>
<dbReference type="AlphaFoldDB" id="A0A9P7EZV7"/>
<protein>
    <submittedName>
        <fullName evidence="1">Uncharacterized protein</fullName>
    </submittedName>
</protein>
<name>A0A9P7EZV7_9AGAM</name>